<dbReference type="OrthoDB" id="20872at2759"/>
<reference evidence="2 3" key="1">
    <citation type="journal article" date="2019" name="Commun. Biol.">
        <title>The bagworm genome reveals a unique fibroin gene that provides high tensile strength.</title>
        <authorList>
            <person name="Kono N."/>
            <person name="Nakamura H."/>
            <person name="Ohtoshi R."/>
            <person name="Tomita M."/>
            <person name="Numata K."/>
            <person name="Arakawa K."/>
        </authorList>
    </citation>
    <scope>NUCLEOTIDE SEQUENCE [LARGE SCALE GENOMIC DNA]</scope>
</reference>
<proteinExistence type="predicted"/>
<accession>A0A4C1TFK6</accession>
<dbReference type="Proteomes" id="UP000299102">
    <property type="component" value="Unassembled WGS sequence"/>
</dbReference>
<evidence type="ECO:0000256" key="1">
    <source>
        <dbReference type="SAM" id="MobiDB-lite"/>
    </source>
</evidence>
<organism evidence="2 3">
    <name type="scientific">Eumeta variegata</name>
    <name type="common">Bagworm moth</name>
    <name type="synonym">Eumeta japonica</name>
    <dbReference type="NCBI Taxonomy" id="151549"/>
    <lineage>
        <taxon>Eukaryota</taxon>
        <taxon>Metazoa</taxon>
        <taxon>Ecdysozoa</taxon>
        <taxon>Arthropoda</taxon>
        <taxon>Hexapoda</taxon>
        <taxon>Insecta</taxon>
        <taxon>Pterygota</taxon>
        <taxon>Neoptera</taxon>
        <taxon>Endopterygota</taxon>
        <taxon>Lepidoptera</taxon>
        <taxon>Glossata</taxon>
        <taxon>Ditrysia</taxon>
        <taxon>Tineoidea</taxon>
        <taxon>Psychidae</taxon>
        <taxon>Oiketicinae</taxon>
        <taxon>Eumeta</taxon>
    </lineage>
</organism>
<gene>
    <name evidence="2" type="ORF">EVAR_6377_1</name>
</gene>
<evidence type="ECO:0000313" key="3">
    <source>
        <dbReference type="Proteomes" id="UP000299102"/>
    </source>
</evidence>
<feature type="compositionally biased region" description="Basic and acidic residues" evidence="1">
    <location>
        <begin position="33"/>
        <end position="42"/>
    </location>
</feature>
<name>A0A4C1TFK6_EUMVA</name>
<feature type="region of interest" description="Disordered" evidence="1">
    <location>
        <begin position="20"/>
        <end position="42"/>
    </location>
</feature>
<keyword evidence="3" id="KW-1185">Reference proteome</keyword>
<evidence type="ECO:0000313" key="2">
    <source>
        <dbReference type="EMBL" id="GBP12197.1"/>
    </source>
</evidence>
<comment type="caution">
    <text evidence="2">The sequence shown here is derived from an EMBL/GenBank/DDBJ whole genome shotgun (WGS) entry which is preliminary data.</text>
</comment>
<sequence length="78" mass="8467">MQTSCNCDAGRVAITVHIHGPSSAVPNGTRRQGTGDRTSEMKIKKKRIRGPEGKYRVAAPELMQDTFMSDSEDEGGNC</sequence>
<dbReference type="AlphaFoldDB" id="A0A4C1TFK6"/>
<protein>
    <submittedName>
        <fullName evidence="2">Uncharacterized protein</fullName>
    </submittedName>
</protein>
<dbReference type="EMBL" id="BGZK01000050">
    <property type="protein sequence ID" value="GBP12197.1"/>
    <property type="molecule type" value="Genomic_DNA"/>
</dbReference>